<protein>
    <submittedName>
        <fullName evidence="2">Uncharacterized protein</fullName>
    </submittedName>
</protein>
<sequence>MAWWPGTVSQQKAVSDSVSAPESPPGHQAIAPTTAPTTTAARTTAPIRRVRGRRAGAVLVVEVGVGVSL</sequence>
<comment type="caution">
    <text evidence="2">The sequence shown here is derived from an EMBL/GenBank/DDBJ whole genome shotgun (WGS) entry which is preliminary data.</text>
</comment>
<feature type="region of interest" description="Disordered" evidence="1">
    <location>
        <begin position="1"/>
        <end position="48"/>
    </location>
</feature>
<keyword evidence="3" id="KW-1185">Reference proteome</keyword>
<dbReference type="Proteomes" id="UP000675554">
    <property type="component" value="Unassembled WGS sequence"/>
</dbReference>
<dbReference type="AlphaFoldDB" id="A0A8T4J5R2"/>
<reference evidence="2" key="1">
    <citation type="submission" date="2021-04" db="EMBL/GenBank/DDBJ databases">
        <title>Sequencing of actinobacteria type strains.</title>
        <authorList>
            <person name="Nguyen G.-S."/>
            <person name="Wentzel A."/>
        </authorList>
    </citation>
    <scope>NUCLEOTIDE SEQUENCE</scope>
    <source>
        <strain evidence="2">DSM 42095</strain>
    </source>
</reference>
<accession>A0A8T4J5R2</accession>
<organism evidence="2 3">
    <name type="scientific">Streptomyces daliensis</name>
    <dbReference type="NCBI Taxonomy" id="299421"/>
    <lineage>
        <taxon>Bacteria</taxon>
        <taxon>Bacillati</taxon>
        <taxon>Actinomycetota</taxon>
        <taxon>Actinomycetes</taxon>
        <taxon>Kitasatosporales</taxon>
        <taxon>Streptomycetaceae</taxon>
        <taxon>Streptomyces</taxon>
    </lineage>
</organism>
<dbReference type="EMBL" id="JAGSMN010002210">
    <property type="protein sequence ID" value="MBR7679058.1"/>
    <property type="molecule type" value="Genomic_DNA"/>
</dbReference>
<evidence type="ECO:0000313" key="3">
    <source>
        <dbReference type="Proteomes" id="UP000675554"/>
    </source>
</evidence>
<proteinExistence type="predicted"/>
<feature type="non-terminal residue" evidence="2">
    <location>
        <position position="69"/>
    </location>
</feature>
<feature type="compositionally biased region" description="Low complexity" evidence="1">
    <location>
        <begin position="29"/>
        <end position="47"/>
    </location>
</feature>
<feature type="compositionally biased region" description="Polar residues" evidence="1">
    <location>
        <begin position="7"/>
        <end position="20"/>
    </location>
</feature>
<gene>
    <name evidence="2" type="ORF">KDA82_40230</name>
</gene>
<name>A0A8T4J5R2_9ACTN</name>
<evidence type="ECO:0000313" key="2">
    <source>
        <dbReference type="EMBL" id="MBR7679058.1"/>
    </source>
</evidence>
<evidence type="ECO:0000256" key="1">
    <source>
        <dbReference type="SAM" id="MobiDB-lite"/>
    </source>
</evidence>